<protein>
    <submittedName>
        <fullName evidence="2">Uncharacterized protein</fullName>
    </submittedName>
</protein>
<reference evidence="2 4" key="2">
    <citation type="submission" date="2016-11" db="EMBL/GenBank/DDBJ databases">
        <authorList>
            <person name="Jaros S."/>
            <person name="Januszkiewicz K."/>
            <person name="Wedrychowicz H."/>
        </authorList>
    </citation>
    <scope>NUCLEOTIDE SEQUENCE [LARGE SCALE GENOMIC DNA]</scope>
    <source>
        <strain evidence="2 4">DSM 27621</strain>
    </source>
</reference>
<keyword evidence="3" id="KW-1185">Reference proteome</keyword>
<reference evidence="1 3" key="1">
    <citation type="submission" date="2016-07" db="EMBL/GenBank/DDBJ databases">
        <authorList>
            <person name="Jeong J.-J."/>
            <person name="Kim D.W."/>
            <person name="Sang M.K."/>
            <person name="Choi I.-G."/>
            <person name="Kim K.D."/>
        </authorList>
    </citation>
    <scope>NUCLEOTIDE SEQUENCE [LARGE SCALE GENOMIC DNA]</scope>
    <source>
        <strain evidence="1 3">C-26</strain>
    </source>
</reference>
<evidence type="ECO:0000313" key="2">
    <source>
        <dbReference type="EMBL" id="SHL03621.1"/>
    </source>
</evidence>
<accession>A0A1M6XCE6</accession>
<gene>
    <name evidence="1" type="ORF">BBH99_15025</name>
    <name evidence="2" type="ORF">SAMN05444407_10220</name>
</gene>
<evidence type="ECO:0000313" key="1">
    <source>
        <dbReference type="EMBL" id="OCA68660.1"/>
    </source>
</evidence>
<evidence type="ECO:0000313" key="4">
    <source>
        <dbReference type="Proteomes" id="UP000184069"/>
    </source>
</evidence>
<dbReference type="RefSeq" id="WP_066700479.1">
    <property type="nucleotide sequence ID" value="NZ_FRBM01000002.1"/>
</dbReference>
<evidence type="ECO:0000313" key="3">
    <source>
        <dbReference type="Proteomes" id="UP000093508"/>
    </source>
</evidence>
<dbReference type="AlphaFoldDB" id="A0A1M6XCE6"/>
<dbReference type="Proteomes" id="UP000093508">
    <property type="component" value="Unassembled WGS sequence"/>
</dbReference>
<dbReference type="EMBL" id="FRBM01000002">
    <property type="protein sequence ID" value="SHL03621.1"/>
    <property type="molecule type" value="Genomic_DNA"/>
</dbReference>
<dbReference type="OrthoDB" id="798926at2"/>
<sequence length="128" mass="14963">MDITEILQTAVHSNNYWKHSDFSSVTEALSSHYSTDIEMETEKITLLNLGNKTIGYICLNHPLIFIENQYALQVKNVLHSFHDIGYIVVDTLNNQCLSVNHEVYHKYFNWIENLNTFSAEEFSFYHIT</sequence>
<dbReference type="Proteomes" id="UP000184069">
    <property type="component" value="Unassembled WGS sequence"/>
</dbReference>
<proteinExistence type="predicted"/>
<organism evidence="2 4">
    <name type="scientific">Chryseobacterium contaminans</name>
    <dbReference type="NCBI Taxonomy" id="1423959"/>
    <lineage>
        <taxon>Bacteria</taxon>
        <taxon>Pseudomonadati</taxon>
        <taxon>Bacteroidota</taxon>
        <taxon>Flavobacteriia</taxon>
        <taxon>Flavobacteriales</taxon>
        <taxon>Weeksellaceae</taxon>
        <taxon>Chryseobacterium group</taxon>
        <taxon>Chryseobacterium</taxon>
    </lineage>
</organism>
<dbReference type="EMBL" id="MAYF01000363">
    <property type="protein sequence ID" value="OCA68660.1"/>
    <property type="molecule type" value="Genomic_DNA"/>
</dbReference>
<name>A0A1M6XCE6_9FLAO</name>